<dbReference type="WBParaSite" id="ES5_v2.g20467.t1">
    <property type="protein sequence ID" value="ES5_v2.g20467.t1"/>
    <property type="gene ID" value="ES5_v2.g20467"/>
</dbReference>
<reference evidence="2" key="1">
    <citation type="submission" date="2022-11" db="UniProtKB">
        <authorList>
            <consortium name="WormBaseParasite"/>
        </authorList>
    </citation>
    <scope>IDENTIFICATION</scope>
</reference>
<dbReference type="Proteomes" id="UP000887579">
    <property type="component" value="Unplaced"/>
</dbReference>
<sequence>MADERRETLLRMFPDYDADLLITSMTNASVEQIIDWCLNNPDRVPMKRKGEKRKHPEATPSSPAGENDSDSDLEFDDIADGLILDRVVKELLNKLKKEMQLQDNKCQEYPNEIKFVLSAVYPKLRIDFLRNAFHESGYRLCATLIIGFFVSNKLTQRLRDSMQNPQSNMWVMTDPLNSTRKRYVLDIFDGDISHYPEEITIPIRKFITMMNALVEKYPRIINRLELLPEAFQLRLDVPDDIEKFDCAVCFCEYTITRRIMCGAGPSTDAEDERHSFCRSCVKHQAQAATEDMPLAEGGIGLKCMEYECKNAILYSAVRNLIPKKIRRKIDERIMEENIGNAGLNLERCRECNFAIEMEESKEDNKVFACPNCEKNWCRLCEREWDNDHFGISCAELDDKNKVDKKQRELERKLNEAVIRKCKCGLQFTKSDGCNKMTCRCGKTQCYLCRQEGINYTHFCQHVRVPGMPQQQCKQCDKACTLWADANQLDQQLIQRIRAENGEAVANADVPGPSRPQVGRRLSPHLYRPVPNIPQFAPHVPMPHVMPVMMQQQPYQPPVAPRHHHH</sequence>
<evidence type="ECO:0000313" key="2">
    <source>
        <dbReference type="WBParaSite" id="ES5_v2.g20467.t1"/>
    </source>
</evidence>
<organism evidence="1 2">
    <name type="scientific">Panagrolaimus sp. ES5</name>
    <dbReference type="NCBI Taxonomy" id="591445"/>
    <lineage>
        <taxon>Eukaryota</taxon>
        <taxon>Metazoa</taxon>
        <taxon>Ecdysozoa</taxon>
        <taxon>Nematoda</taxon>
        <taxon>Chromadorea</taxon>
        <taxon>Rhabditida</taxon>
        <taxon>Tylenchina</taxon>
        <taxon>Panagrolaimomorpha</taxon>
        <taxon>Panagrolaimoidea</taxon>
        <taxon>Panagrolaimidae</taxon>
        <taxon>Panagrolaimus</taxon>
    </lineage>
</organism>
<evidence type="ECO:0000313" key="1">
    <source>
        <dbReference type="Proteomes" id="UP000887579"/>
    </source>
</evidence>
<proteinExistence type="predicted"/>
<accession>A0AC34FT33</accession>
<protein>
    <submittedName>
        <fullName evidence="2">RING-type domain-containing protein</fullName>
    </submittedName>
</protein>
<name>A0AC34FT33_9BILA</name>